<dbReference type="EMBL" id="CP035281">
    <property type="protein sequence ID" value="QAT42454.1"/>
    <property type="molecule type" value="Genomic_DNA"/>
</dbReference>
<dbReference type="OrthoDB" id="9811296at2"/>
<dbReference type="PROSITE" id="PS51782">
    <property type="entry name" value="LYSM"/>
    <property type="match status" value="2"/>
</dbReference>
<evidence type="ECO:0000313" key="3">
    <source>
        <dbReference type="Proteomes" id="UP000287601"/>
    </source>
</evidence>
<dbReference type="Proteomes" id="UP000287601">
    <property type="component" value="Chromosome"/>
</dbReference>
<name>A0A410PU64_9FIRM</name>
<evidence type="ECO:0000259" key="1">
    <source>
        <dbReference type="PROSITE" id="PS51782"/>
    </source>
</evidence>
<dbReference type="RefSeq" id="WP_128745104.1">
    <property type="nucleotide sequence ID" value="NZ_CP035281.1"/>
</dbReference>
<reference evidence="2 3" key="1">
    <citation type="submission" date="2019-01" db="EMBL/GenBank/DDBJ databases">
        <title>Draft genomes of a novel of Aminipila strains.</title>
        <authorList>
            <person name="Ma S."/>
        </authorList>
    </citation>
    <scope>NUCLEOTIDE SEQUENCE [LARGE SCALE GENOMIC DNA]</scope>
    <source>
        <strain evidence="3">JN-39</strain>
    </source>
</reference>
<dbReference type="KEGG" id="amij:EQM06_03980"/>
<dbReference type="PANTHER" id="PTHR33734:SF22">
    <property type="entry name" value="MEMBRANE-BOUND LYTIC MUREIN TRANSGLYCOSYLASE D"/>
    <property type="match status" value="1"/>
</dbReference>
<dbReference type="InterPro" id="IPR036779">
    <property type="entry name" value="LysM_dom_sf"/>
</dbReference>
<dbReference type="SUPFAM" id="SSF54106">
    <property type="entry name" value="LysM domain"/>
    <property type="match status" value="2"/>
</dbReference>
<dbReference type="GO" id="GO:0008932">
    <property type="term" value="F:lytic endotransglycosylase activity"/>
    <property type="evidence" value="ECO:0007669"/>
    <property type="project" value="TreeGrafter"/>
</dbReference>
<accession>A0A410PU64</accession>
<feature type="domain" description="LysM" evidence="1">
    <location>
        <begin position="73"/>
        <end position="117"/>
    </location>
</feature>
<dbReference type="Pfam" id="PF01476">
    <property type="entry name" value="LysM"/>
    <property type="match status" value="2"/>
</dbReference>
<dbReference type="PANTHER" id="PTHR33734">
    <property type="entry name" value="LYSM DOMAIN-CONTAINING GPI-ANCHORED PROTEIN 2"/>
    <property type="match status" value="1"/>
</dbReference>
<organism evidence="2 3">
    <name type="scientific">Aminipila luticellarii</name>
    <dbReference type="NCBI Taxonomy" id="2507160"/>
    <lineage>
        <taxon>Bacteria</taxon>
        <taxon>Bacillati</taxon>
        <taxon>Bacillota</taxon>
        <taxon>Clostridia</taxon>
        <taxon>Peptostreptococcales</taxon>
        <taxon>Anaerovoracaceae</taxon>
        <taxon>Aminipila</taxon>
    </lineage>
</organism>
<proteinExistence type="predicted"/>
<gene>
    <name evidence="2" type="ORF">EQM06_03980</name>
</gene>
<dbReference type="AlphaFoldDB" id="A0A410PU64"/>
<keyword evidence="3" id="KW-1185">Reference proteome</keyword>
<dbReference type="InterPro" id="IPR018392">
    <property type="entry name" value="LysM"/>
</dbReference>
<sequence length="119" mass="13361">MKRKCYCVEVYTIKPGDTLYSICKQYSVSVCDLMMANRIQNPYNLRIGTKICIPGEMDPTAGMEPAEPACQGTLYTVERGDTLYMIAKMHGVTLNAIMEANPDIDPYNLRVGMKLCIPR</sequence>
<protein>
    <submittedName>
        <fullName evidence="2">LysM peptidoglycan-binding domain-containing protein</fullName>
    </submittedName>
</protein>
<evidence type="ECO:0000313" key="2">
    <source>
        <dbReference type="EMBL" id="QAT42454.1"/>
    </source>
</evidence>
<dbReference type="CDD" id="cd00118">
    <property type="entry name" value="LysM"/>
    <property type="match status" value="2"/>
</dbReference>
<dbReference type="Gene3D" id="3.10.350.10">
    <property type="entry name" value="LysM domain"/>
    <property type="match status" value="2"/>
</dbReference>
<feature type="domain" description="LysM" evidence="1">
    <location>
        <begin position="9"/>
        <end position="53"/>
    </location>
</feature>
<dbReference type="SMART" id="SM00257">
    <property type="entry name" value="LysM"/>
    <property type="match status" value="2"/>
</dbReference>